<name>A0AAV5TM34_9BILA</name>
<evidence type="ECO:0000313" key="2">
    <source>
        <dbReference type="Proteomes" id="UP001432027"/>
    </source>
</evidence>
<keyword evidence="2" id="KW-1185">Reference proteome</keyword>
<evidence type="ECO:0000313" key="1">
    <source>
        <dbReference type="EMBL" id="GMS95440.1"/>
    </source>
</evidence>
<dbReference type="GO" id="GO:0005230">
    <property type="term" value="F:extracellular ligand-gated monoatomic ion channel activity"/>
    <property type="evidence" value="ECO:0007669"/>
    <property type="project" value="InterPro"/>
</dbReference>
<gene>
    <name evidence="1" type="ORF">PENTCL1PPCAC_17615</name>
</gene>
<feature type="non-terminal residue" evidence="1">
    <location>
        <position position="1"/>
    </location>
</feature>
<dbReference type="InterPro" id="IPR036734">
    <property type="entry name" value="Neur_chan_lig-bd_sf"/>
</dbReference>
<dbReference type="AlphaFoldDB" id="A0AAV5TM34"/>
<dbReference type="SUPFAM" id="SSF63712">
    <property type="entry name" value="Nicotinic receptor ligand binding domain-like"/>
    <property type="match status" value="1"/>
</dbReference>
<feature type="non-terminal residue" evidence="1">
    <location>
        <position position="77"/>
    </location>
</feature>
<organism evidence="1 2">
    <name type="scientific">Pristionchus entomophagus</name>
    <dbReference type="NCBI Taxonomy" id="358040"/>
    <lineage>
        <taxon>Eukaryota</taxon>
        <taxon>Metazoa</taxon>
        <taxon>Ecdysozoa</taxon>
        <taxon>Nematoda</taxon>
        <taxon>Chromadorea</taxon>
        <taxon>Rhabditida</taxon>
        <taxon>Rhabditina</taxon>
        <taxon>Diplogasteromorpha</taxon>
        <taxon>Diplogasteroidea</taxon>
        <taxon>Neodiplogasteridae</taxon>
        <taxon>Pristionchus</taxon>
    </lineage>
</organism>
<accession>A0AAV5TM34</accession>
<reference evidence="1" key="1">
    <citation type="submission" date="2023-10" db="EMBL/GenBank/DDBJ databases">
        <title>Genome assembly of Pristionchus species.</title>
        <authorList>
            <person name="Yoshida K."/>
            <person name="Sommer R.J."/>
        </authorList>
    </citation>
    <scope>NUCLEOTIDE SEQUENCE</scope>
    <source>
        <strain evidence="1">RS0144</strain>
    </source>
</reference>
<proteinExistence type="predicted"/>
<dbReference type="Proteomes" id="UP001432027">
    <property type="component" value="Unassembled WGS sequence"/>
</dbReference>
<dbReference type="GO" id="GO:0016020">
    <property type="term" value="C:membrane"/>
    <property type="evidence" value="ECO:0007669"/>
    <property type="project" value="InterPro"/>
</dbReference>
<protein>
    <submittedName>
        <fullName evidence="1">Uncharacterized protein</fullName>
    </submittedName>
</protein>
<dbReference type="EMBL" id="BTSX01000004">
    <property type="protein sequence ID" value="GMS95440.1"/>
    <property type="molecule type" value="Genomic_DNA"/>
</dbReference>
<sequence>QGLIRSTSSVSVTSSCPFNFDNVPFDFNDCYLCVSLIGIVAQFNLSTQSLRVYPPTEYSVWKNYSTDPFSLFQNGLP</sequence>
<comment type="caution">
    <text evidence="1">The sequence shown here is derived from an EMBL/GenBank/DDBJ whole genome shotgun (WGS) entry which is preliminary data.</text>
</comment>